<gene>
    <name evidence="1" type="ORF">GGD90_001660</name>
</gene>
<evidence type="ECO:0000313" key="1">
    <source>
        <dbReference type="EMBL" id="MBB4247289.1"/>
    </source>
</evidence>
<comment type="caution">
    <text evidence="1">The sequence shown here is derived from an EMBL/GenBank/DDBJ whole genome shotgun (WGS) entry which is preliminary data.</text>
</comment>
<dbReference type="EMBL" id="JACIGE010000005">
    <property type="protein sequence ID" value="MBB4247289.1"/>
    <property type="molecule type" value="Genomic_DNA"/>
</dbReference>
<proteinExistence type="predicted"/>
<keyword evidence="2" id="KW-1185">Reference proteome</keyword>
<dbReference type="RefSeq" id="WP_153116061.1">
    <property type="nucleotide sequence ID" value="NZ_JACIGE010000005.1"/>
</dbReference>
<protein>
    <submittedName>
        <fullName evidence="1">Uncharacterized protein</fullName>
    </submittedName>
</protein>
<dbReference type="AlphaFoldDB" id="A0A840GGF9"/>
<dbReference type="Proteomes" id="UP000587070">
    <property type="component" value="Unassembled WGS sequence"/>
</dbReference>
<name>A0A840GGF9_RHOTE</name>
<accession>A0A840GGF9</accession>
<sequence>MRRKPDLLTPDLFEVPVPASALPGELDYSLAIRRLLVDAIKESGISSAIIAARMGELTGATISEHQLHSWTAPSRDGWRFPLEYLPAFEVACDTHAVSSWLCKVRGGRMLIGRDAFNAEIGRLERMRDEAGKRIKALKAAAGEIK</sequence>
<organism evidence="1 2">
    <name type="scientific">Rhodocyclus tenuis</name>
    <name type="common">Rhodospirillum tenue</name>
    <dbReference type="NCBI Taxonomy" id="1066"/>
    <lineage>
        <taxon>Bacteria</taxon>
        <taxon>Pseudomonadati</taxon>
        <taxon>Pseudomonadota</taxon>
        <taxon>Betaproteobacteria</taxon>
        <taxon>Rhodocyclales</taxon>
        <taxon>Rhodocyclaceae</taxon>
        <taxon>Rhodocyclus</taxon>
    </lineage>
</organism>
<dbReference type="OrthoDB" id="5957385at2"/>
<evidence type="ECO:0000313" key="2">
    <source>
        <dbReference type="Proteomes" id="UP000587070"/>
    </source>
</evidence>
<reference evidence="1 2" key="1">
    <citation type="submission" date="2020-08" db="EMBL/GenBank/DDBJ databases">
        <title>Genome sequencing of Purple Non-Sulfur Bacteria from various extreme environments.</title>
        <authorList>
            <person name="Mayer M."/>
        </authorList>
    </citation>
    <scope>NUCLEOTIDE SEQUENCE [LARGE SCALE GENOMIC DNA]</scope>
    <source>
        <strain evidence="1 2">2761</strain>
    </source>
</reference>